<evidence type="ECO:0000313" key="3">
    <source>
        <dbReference type="EMBL" id="MCP2371319.1"/>
    </source>
</evidence>
<keyword evidence="4" id="KW-1185">Reference proteome</keyword>
<name>A0A9X2KC59_9MICO</name>
<dbReference type="AlphaFoldDB" id="A0A9X2KC59"/>
<accession>A0A9X2KC59</accession>
<organism evidence="3 4">
    <name type="scientific">Agromyces terreus</name>
    <dbReference type="NCBI Taxonomy" id="424795"/>
    <lineage>
        <taxon>Bacteria</taxon>
        <taxon>Bacillati</taxon>
        <taxon>Actinomycetota</taxon>
        <taxon>Actinomycetes</taxon>
        <taxon>Micrococcales</taxon>
        <taxon>Microbacteriaceae</taxon>
        <taxon>Agromyces</taxon>
    </lineage>
</organism>
<feature type="transmembrane region" description="Helical" evidence="1">
    <location>
        <begin position="328"/>
        <end position="349"/>
    </location>
</feature>
<evidence type="ECO:0000256" key="1">
    <source>
        <dbReference type="SAM" id="Phobius"/>
    </source>
</evidence>
<feature type="transmembrane region" description="Helical" evidence="1">
    <location>
        <begin position="66"/>
        <end position="90"/>
    </location>
</feature>
<evidence type="ECO:0000313" key="4">
    <source>
        <dbReference type="Proteomes" id="UP001139722"/>
    </source>
</evidence>
<feature type="transmembrane region" description="Helical" evidence="1">
    <location>
        <begin position="200"/>
        <end position="224"/>
    </location>
</feature>
<dbReference type="EMBL" id="JAMZDY010000001">
    <property type="protein sequence ID" value="MCP2371319.1"/>
    <property type="molecule type" value="Genomic_DNA"/>
</dbReference>
<evidence type="ECO:0000259" key="2">
    <source>
        <dbReference type="Pfam" id="PF01757"/>
    </source>
</evidence>
<feature type="transmembrane region" description="Helical" evidence="1">
    <location>
        <begin position="231"/>
        <end position="249"/>
    </location>
</feature>
<dbReference type="PANTHER" id="PTHR23028">
    <property type="entry name" value="ACETYLTRANSFERASE"/>
    <property type="match status" value="1"/>
</dbReference>
<dbReference type="GO" id="GO:0016020">
    <property type="term" value="C:membrane"/>
    <property type="evidence" value="ECO:0007669"/>
    <property type="project" value="TreeGrafter"/>
</dbReference>
<feature type="transmembrane region" description="Helical" evidence="1">
    <location>
        <begin position="269"/>
        <end position="288"/>
    </location>
</feature>
<comment type="caution">
    <text evidence="3">The sequence shown here is derived from an EMBL/GenBank/DDBJ whole genome shotgun (WGS) entry which is preliminary data.</text>
</comment>
<feature type="domain" description="Acyltransferase 3" evidence="2">
    <location>
        <begin position="26"/>
        <end position="345"/>
    </location>
</feature>
<dbReference type="InterPro" id="IPR002656">
    <property type="entry name" value="Acyl_transf_3_dom"/>
</dbReference>
<dbReference type="RefSeq" id="WP_197738224.1">
    <property type="nucleotide sequence ID" value="NZ_BAAANU010000015.1"/>
</dbReference>
<sequence>MTSAPTTAPSIRDLPPDPQPGAPRFAALDALRFFAAAAVVLHHFTARANPSWGIPVNEAFPTFHTYTAWGAFGVDLFFVISGFVILMTSWGRDVPAFVSSRVSRLFPAFWVCVLLSGFLLVVLWPEGKPMTLTQVAANLTMMHPAIGMGHVDGVYWTLWAELRFYVLIAVFMAIGMTRARILAFALLWPPVAAIADRSGADFLATVLISDYAPLFAGGMMLFLVLREPRSLVPWLVLGSNVLLGMAWSGGHSAWRIEQTTSVPIGQTSASIAIVVCFALVAVAVLTPLKRISWRWMTTLGALTYPLYLIHEYWGWWFIRNVHAYVPSYVALGIAIAAVLLMAWLINRFVERPFARPLRRAVERSLRSTASPLTNP</sequence>
<dbReference type="Pfam" id="PF01757">
    <property type="entry name" value="Acyl_transf_3"/>
    <property type="match status" value="1"/>
</dbReference>
<feature type="transmembrane region" description="Helical" evidence="1">
    <location>
        <begin position="102"/>
        <end position="124"/>
    </location>
</feature>
<dbReference type="PANTHER" id="PTHR23028:SF53">
    <property type="entry name" value="ACYL_TRANSF_3 DOMAIN-CONTAINING PROTEIN"/>
    <property type="match status" value="1"/>
</dbReference>
<dbReference type="GO" id="GO:0016747">
    <property type="term" value="F:acyltransferase activity, transferring groups other than amino-acyl groups"/>
    <property type="evidence" value="ECO:0007669"/>
    <property type="project" value="InterPro"/>
</dbReference>
<keyword evidence="1" id="KW-0812">Transmembrane</keyword>
<dbReference type="GO" id="GO:0009103">
    <property type="term" value="P:lipopolysaccharide biosynthetic process"/>
    <property type="evidence" value="ECO:0007669"/>
    <property type="project" value="TreeGrafter"/>
</dbReference>
<keyword evidence="1" id="KW-1133">Transmembrane helix</keyword>
<reference evidence="3" key="1">
    <citation type="submission" date="2022-06" db="EMBL/GenBank/DDBJ databases">
        <title>Sequencing the genomes of 1000 actinobacteria strains.</title>
        <authorList>
            <person name="Klenk H.-P."/>
        </authorList>
    </citation>
    <scope>NUCLEOTIDE SEQUENCE</scope>
    <source>
        <strain evidence="3">DSM 22016</strain>
    </source>
</reference>
<feature type="transmembrane region" description="Helical" evidence="1">
    <location>
        <begin position="136"/>
        <end position="158"/>
    </location>
</feature>
<proteinExistence type="predicted"/>
<dbReference type="InterPro" id="IPR050879">
    <property type="entry name" value="Acyltransferase_3"/>
</dbReference>
<keyword evidence="1" id="KW-0472">Membrane</keyword>
<protein>
    <submittedName>
        <fullName evidence="3">Peptidoglycan/LPS O-acetylase OafA/YrhL</fullName>
    </submittedName>
</protein>
<feature type="transmembrane region" description="Helical" evidence="1">
    <location>
        <begin position="165"/>
        <end position="188"/>
    </location>
</feature>
<dbReference type="Proteomes" id="UP001139722">
    <property type="component" value="Unassembled WGS sequence"/>
</dbReference>
<feature type="transmembrane region" description="Helical" evidence="1">
    <location>
        <begin position="295"/>
        <end position="316"/>
    </location>
</feature>
<gene>
    <name evidence="3" type="ORF">BJ978_001995</name>
</gene>